<sequence length="200" mass="21050">MAERKSGSPGLVADILNAYRGFRPAMRRQMQGGFGEERALFFLMLACALLFVASLPGLRGTADLAAEADDPLAAALSGRIFGFFFFLPLILYGVAALSHLLARVFGGQGNFFSARLALFWGLVVAMPVVLVTSAFAALFAYRPELAALASPILGTISLAVLLWSWAAALAEAEGFASTARVATVICATVVAIPAVFVALF</sequence>
<gene>
    <name evidence="7" type="ORF">GSH16_10415</name>
</gene>
<dbReference type="InterPro" id="IPR006977">
    <property type="entry name" value="Yip1_dom"/>
</dbReference>
<evidence type="ECO:0000259" key="6">
    <source>
        <dbReference type="Pfam" id="PF04893"/>
    </source>
</evidence>
<dbReference type="AlphaFoldDB" id="A0A6B0TXK0"/>
<feature type="transmembrane region" description="Helical" evidence="5">
    <location>
        <begin position="39"/>
        <end position="60"/>
    </location>
</feature>
<feature type="domain" description="Yip1" evidence="6">
    <location>
        <begin position="37"/>
        <end position="198"/>
    </location>
</feature>
<name>A0A6B0TXK0_9RHOB</name>
<protein>
    <submittedName>
        <fullName evidence="7">YIP1 family protein</fullName>
    </submittedName>
</protein>
<feature type="transmembrane region" description="Helical" evidence="5">
    <location>
        <begin position="147"/>
        <end position="169"/>
    </location>
</feature>
<dbReference type="RefSeq" id="WP_160854725.1">
    <property type="nucleotide sequence ID" value="NZ_WUWG01000003.1"/>
</dbReference>
<organism evidence="7 8">
    <name type="scientific">Oceanomicrobium pacificus</name>
    <dbReference type="NCBI Taxonomy" id="2692916"/>
    <lineage>
        <taxon>Bacteria</taxon>
        <taxon>Pseudomonadati</taxon>
        <taxon>Pseudomonadota</taxon>
        <taxon>Alphaproteobacteria</taxon>
        <taxon>Rhodobacterales</taxon>
        <taxon>Paracoccaceae</taxon>
        <taxon>Oceanomicrobium</taxon>
    </lineage>
</organism>
<dbReference type="GO" id="GO:0016020">
    <property type="term" value="C:membrane"/>
    <property type="evidence" value="ECO:0007669"/>
    <property type="project" value="UniProtKB-SubCell"/>
</dbReference>
<evidence type="ECO:0000256" key="3">
    <source>
        <dbReference type="ARBA" id="ARBA00022989"/>
    </source>
</evidence>
<dbReference type="Proteomes" id="UP000436016">
    <property type="component" value="Unassembled WGS sequence"/>
</dbReference>
<reference evidence="7 8" key="1">
    <citation type="submission" date="2019-12" db="EMBL/GenBank/DDBJ databases">
        <title>Strain KN286 was isolated from seawater, which was collected from Caroline Seamount in the tropical western Pacific.</title>
        <authorList>
            <person name="Wang Q."/>
        </authorList>
    </citation>
    <scope>NUCLEOTIDE SEQUENCE [LARGE SCALE GENOMIC DNA]</scope>
    <source>
        <strain evidence="7 8">KN286</strain>
    </source>
</reference>
<feature type="transmembrane region" description="Helical" evidence="5">
    <location>
        <begin position="181"/>
        <end position="199"/>
    </location>
</feature>
<proteinExistence type="predicted"/>
<evidence type="ECO:0000256" key="2">
    <source>
        <dbReference type="ARBA" id="ARBA00022692"/>
    </source>
</evidence>
<evidence type="ECO:0000313" key="7">
    <source>
        <dbReference type="EMBL" id="MXU65864.1"/>
    </source>
</evidence>
<feature type="transmembrane region" description="Helical" evidence="5">
    <location>
        <begin position="117"/>
        <end position="141"/>
    </location>
</feature>
<comment type="caution">
    <text evidence="7">The sequence shown here is derived from an EMBL/GenBank/DDBJ whole genome shotgun (WGS) entry which is preliminary data.</text>
</comment>
<feature type="transmembrane region" description="Helical" evidence="5">
    <location>
        <begin position="80"/>
        <end position="105"/>
    </location>
</feature>
<keyword evidence="4 5" id="KW-0472">Membrane</keyword>
<keyword evidence="3 5" id="KW-1133">Transmembrane helix</keyword>
<evidence type="ECO:0000313" key="8">
    <source>
        <dbReference type="Proteomes" id="UP000436016"/>
    </source>
</evidence>
<accession>A0A6B0TXK0</accession>
<comment type="subcellular location">
    <subcellularLocation>
        <location evidence="1">Membrane</location>
        <topology evidence="1">Multi-pass membrane protein</topology>
    </subcellularLocation>
</comment>
<evidence type="ECO:0000256" key="5">
    <source>
        <dbReference type="SAM" id="Phobius"/>
    </source>
</evidence>
<keyword evidence="8" id="KW-1185">Reference proteome</keyword>
<dbReference type="EMBL" id="WUWG01000003">
    <property type="protein sequence ID" value="MXU65864.1"/>
    <property type="molecule type" value="Genomic_DNA"/>
</dbReference>
<dbReference type="Pfam" id="PF04893">
    <property type="entry name" value="Yip1"/>
    <property type="match status" value="1"/>
</dbReference>
<evidence type="ECO:0000256" key="1">
    <source>
        <dbReference type="ARBA" id="ARBA00004141"/>
    </source>
</evidence>
<keyword evidence="2 5" id="KW-0812">Transmembrane</keyword>
<evidence type="ECO:0000256" key="4">
    <source>
        <dbReference type="ARBA" id="ARBA00023136"/>
    </source>
</evidence>